<dbReference type="EMBL" id="CP029525">
    <property type="protein sequence ID" value="AYU79776.1"/>
    <property type="molecule type" value="Genomic_DNA"/>
</dbReference>
<gene>
    <name evidence="3" type="ORF">LDBPK_261760</name>
    <name evidence="2" type="ORF">LdCL_260023200</name>
</gene>
<keyword evidence="5" id="KW-1185">Reference proteome</keyword>
<proteinExistence type="predicted"/>
<dbReference type="Proteomes" id="UP000008980">
    <property type="component" value="Chromosome 26"/>
</dbReference>
<reference evidence="3" key="2">
    <citation type="submission" date="2011-01" db="EMBL/GenBank/DDBJ databases">
        <authorList>
            <person name="Zhao B.P."/>
            <person name="Ren Z.A."/>
            <person name="Li C.D."/>
        </authorList>
    </citation>
    <scope>NUCLEOTIDE SEQUENCE</scope>
    <source>
        <strain evidence="3">BPK282A1</strain>
    </source>
</reference>
<dbReference type="VEuPathDB" id="TriTrypDB:LdBPK_261760.1"/>
<dbReference type="PhylomeDB" id="E9BII8"/>
<dbReference type="AlphaFoldDB" id="E9BII8"/>
<evidence type="ECO:0000313" key="4">
    <source>
        <dbReference type="Proteomes" id="UP000008980"/>
    </source>
</evidence>
<evidence type="ECO:0000256" key="1">
    <source>
        <dbReference type="SAM" id="MobiDB-lite"/>
    </source>
</evidence>
<feature type="compositionally biased region" description="Polar residues" evidence="1">
    <location>
        <begin position="98"/>
        <end position="110"/>
    </location>
</feature>
<evidence type="ECO:0000313" key="5">
    <source>
        <dbReference type="Proteomes" id="UP000274082"/>
    </source>
</evidence>
<dbReference type="GeneID" id="13389009"/>
<dbReference type="EMBL" id="FR799613">
    <property type="protein sequence ID" value="CBZ35064.1"/>
    <property type="molecule type" value="Genomic_DNA"/>
</dbReference>
<accession>A0A3Q8ICW3</accession>
<feature type="region of interest" description="Disordered" evidence="1">
    <location>
        <begin position="68"/>
        <end position="141"/>
    </location>
</feature>
<dbReference type="KEGG" id="ldo:LDBPK_261760"/>
<reference evidence="2 5" key="4">
    <citation type="journal article" date="2018" name="Sci. Rep.">
        <title>A complete Leishmania donovani reference genome identifies novel genetic variations associated with virulence.</title>
        <authorList>
            <person name="Lypaczewski P."/>
            <person name="Hoshizaki J."/>
            <person name="Zhang W.-W."/>
            <person name="McCall L.-I."/>
            <person name="Torcivia-Rodriguez J."/>
            <person name="Simonyan V."/>
            <person name="Kaur A."/>
            <person name="Dewar K."/>
            <person name="Matlashewski G."/>
        </authorList>
    </citation>
    <scope>NUCLEOTIDE SEQUENCE [LARGE SCALE GENOMIC DNA]</scope>
    <source>
        <strain evidence="2 5">LdCL</strain>
    </source>
</reference>
<dbReference type="OrthoDB" id="262873at2759"/>
<dbReference type="VEuPathDB" id="TriTrypDB:LDHU3_26.2200"/>
<dbReference type="OMA" id="NSIGCTE"/>
<reference evidence="3 4" key="1">
    <citation type="journal article" date="2011" name="Genome Res.">
        <title>Whole genome sequencing of multiple Leishmania donovani clinical isolates provides insights into population structure and mechanisms of drug resistance.</title>
        <authorList>
            <person name="Downing T."/>
            <person name="Imamura H."/>
            <person name="Decuypere S."/>
            <person name="Clark T.G."/>
            <person name="Coombs G.H."/>
            <person name="Cotton J.A."/>
            <person name="Hilley J.D."/>
            <person name="de Doncker S."/>
            <person name="Maes I."/>
            <person name="Mottram J.C."/>
            <person name="Quail M.A."/>
            <person name="Rijal S."/>
            <person name="Sanders M."/>
            <person name="Schonian G."/>
            <person name="Stark O."/>
            <person name="Sundar S."/>
            <person name="Vanaerschot M."/>
            <person name="Hertz-Fowler C."/>
            <person name="Dujardin J.C."/>
            <person name="Berriman M."/>
        </authorList>
    </citation>
    <scope>NUCLEOTIDE SEQUENCE [LARGE SCALE GENOMIC DNA]</scope>
    <source>
        <strain evidence="3 4">BPK282A1</strain>
    </source>
</reference>
<dbReference type="RefSeq" id="XP_003861762.1">
    <property type="nucleotide sequence ID" value="XM_003861714.1"/>
</dbReference>
<accession>E9BII8</accession>
<dbReference type="Proteomes" id="UP000274082">
    <property type="component" value="Chromosome 26"/>
</dbReference>
<feature type="compositionally biased region" description="Basic residues" evidence="1">
    <location>
        <begin position="69"/>
        <end position="79"/>
    </location>
</feature>
<dbReference type="VEuPathDB" id="TriTrypDB:LdCL_260023200"/>
<organism evidence="3 4">
    <name type="scientific">Leishmania donovani</name>
    <dbReference type="NCBI Taxonomy" id="5661"/>
    <lineage>
        <taxon>Eukaryota</taxon>
        <taxon>Discoba</taxon>
        <taxon>Euglenozoa</taxon>
        <taxon>Kinetoplastea</taxon>
        <taxon>Metakinetoplastina</taxon>
        <taxon>Trypanosomatida</taxon>
        <taxon>Trypanosomatidae</taxon>
        <taxon>Leishmaniinae</taxon>
        <taxon>Leishmania</taxon>
    </lineage>
</organism>
<reference evidence="4" key="3">
    <citation type="submission" date="2011-02" db="EMBL/GenBank/DDBJ databases">
        <title>Whole genome sequencing of Leishmania donovani clinical lines reveals dynamic variation related to drug resistance.</title>
        <authorList>
            <person name="Downing T."/>
            <person name="Imamura H."/>
            <person name="Sanders M."/>
            <person name="Decuypere S."/>
            <person name="Hertz-Fowler C."/>
            <person name="Clark T.G."/>
            <person name="Rijal S."/>
            <person name="Sundar S."/>
            <person name="Quail M.A."/>
            <person name="De Doncker S."/>
            <person name="Maes I."/>
            <person name="Vanaerschot M."/>
            <person name="Stark O."/>
            <person name="Schonian G."/>
            <person name="Dujardin J.C."/>
            <person name="Berriman M."/>
        </authorList>
    </citation>
    <scope>NUCLEOTIDE SEQUENCE [LARGE SCALE GENOMIC DNA]</scope>
    <source>
        <strain evidence="4">BPK282A1</strain>
    </source>
</reference>
<name>E9BII8_LEIDO</name>
<evidence type="ECO:0000313" key="3">
    <source>
        <dbReference type="EMBL" id="CBZ35064.1"/>
    </source>
</evidence>
<protein>
    <submittedName>
        <fullName evidence="3">Uncharacterized protein</fullName>
    </submittedName>
</protein>
<feature type="region of interest" description="Disordered" evidence="1">
    <location>
        <begin position="1"/>
        <end position="53"/>
    </location>
</feature>
<evidence type="ECO:0000313" key="2">
    <source>
        <dbReference type="EMBL" id="AYU79776.1"/>
    </source>
</evidence>
<sequence>MSASTLPTREGLCVSPPREAVGTRGPFASTPKAAAADSTSEEGAGAPSECDAATAGVSEAGAFEVKVKSTAHHERRRPRCCSDASGTLQTARSKRSSCARQDSVTNTDASATAPATGIETQDITSGAAGKGPLHSGAESTTTPSFLEHHVQDAPQHSSYRDAGNASVPASAANTLNSIGCTEVPPTTAVTMWVPTQFTTAAGRAICLRERRLLTAASPYWKLLRFDPAREAIVAPPGSSADECDHEDEAVLIDSGELSDTMPAAKHAAEQLPTDAAAAAALRGAIGESCCEGTVNAASPLTSTYAGYAWVHRCVRRRRAASCPERVLGSWSYLSVGRDADYSLPPFSGFCAADGRPFYCHYSPASAEGQDCQQRRSGRVEGA</sequence>